<keyword evidence="1" id="KW-0472">Membrane</keyword>
<dbReference type="STRING" id="1685010.A0O34_00530"/>
<keyword evidence="1" id="KW-1133">Transmembrane helix</keyword>
<evidence type="ECO:0000256" key="1">
    <source>
        <dbReference type="SAM" id="Phobius"/>
    </source>
</evidence>
<dbReference type="Pfam" id="PF11391">
    <property type="entry name" value="DUF2798"/>
    <property type="match status" value="1"/>
</dbReference>
<organism evidence="2 3">
    <name type="scientific">Chryseobacterium glaciei</name>
    <dbReference type="NCBI Taxonomy" id="1685010"/>
    <lineage>
        <taxon>Bacteria</taxon>
        <taxon>Pseudomonadati</taxon>
        <taxon>Bacteroidota</taxon>
        <taxon>Flavobacteriia</taxon>
        <taxon>Flavobacteriales</taxon>
        <taxon>Weeksellaceae</taxon>
        <taxon>Chryseobacterium group</taxon>
        <taxon>Chryseobacterium</taxon>
    </lineage>
</organism>
<dbReference type="OrthoDB" id="9799565at2"/>
<feature type="transmembrane region" description="Helical" evidence="1">
    <location>
        <begin position="7"/>
        <end position="30"/>
    </location>
</feature>
<evidence type="ECO:0000313" key="3">
    <source>
        <dbReference type="Proteomes" id="UP000077824"/>
    </source>
</evidence>
<keyword evidence="1" id="KW-0812">Transmembrane</keyword>
<dbReference type="InterPro" id="IPR021529">
    <property type="entry name" value="DUF2798"/>
</dbReference>
<accession>A0A172XQM9</accession>
<name>A0A172XQM9_9FLAO</name>
<feature type="transmembrane region" description="Helical" evidence="1">
    <location>
        <begin position="42"/>
        <end position="60"/>
    </location>
</feature>
<dbReference type="KEGG" id="chh:A0O34_00530"/>
<proteinExistence type="predicted"/>
<keyword evidence="3" id="KW-1185">Reference proteome</keyword>
<dbReference type="AlphaFoldDB" id="A0A172XQM9"/>
<gene>
    <name evidence="2" type="ORF">A0O34_00530</name>
</gene>
<protein>
    <recommendedName>
        <fullName evidence="4">DUF2798 domain-containing protein</fullName>
    </recommendedName>
</protein>
<reference evidence="2 3" key="1">
    <citation type="submission" date="2016-04" db="EMBL/GenBank/DDBJ databases">
        <title>Complete Genome Sequence of Chryseobacterium sp. IHBB 10212.</title>
        <authorList>
            <person name="Pal M."/>
            <person name="Swarnkar M.K."/>
            <person name="Kaushal K."/>
            <person name="Chhibber S."/>
            <person name="Singh A.K."/>
            <person name="Gulati A."/>
        </authorList>
    </citation>
    <scope>NUCLEOTIDE SEQUENCE [LARGE SCALE GENOMIC DNA]</scope>
    <source>
        <strain evidence="2 3">IHBB 10212</strain>
    </source>
</reference>
<evidence type="ECO:0008006" key="4">
    <source>
        <dbReference type="Google" id="ProtNLM"/>
    </source>
</evidence>
<dbReference type="EMBL" id="CP015199">
    <property type="protein sequence ID" value="ANF49132.1"/>
    <property type="molecule type" value="Genomic_DNA"/>
</dbReference>
<sequence>MKRKIAFALIMGVITTGIISFTVISVNIGFKPNFLKIWSKSWGLAYVVALPTILIIAPRIQKLVDYLFDKQDREVSKDTSKNQ</sequence>
<dbReference type="Proteomes" id="UP000077824">
    <property type="component" value="Chromosome"/>
</dbReference>
<evidence type="ECO:0000313" key="2">
    <source>
        <dbReference type="EMBL" id="ANF49132.1"/>
    </source>
</evidence>